<evidence type="ECO:0008006" key="7">
    <source>
        <dbReference type="Google" id="ProtNLM"/>
    </source>
</evidence>
<feature type="domain" description="Probable ATP-binding protein BrxC alpha-helical" evidence="3">
    <location>
        <begin position="871"/>
        <end position="998"/>
    </location>
</feature>
<proteinExistence type="predicted"/>
<gene>
    <name evidence="5" type="ORF">IQ19_03158</name>
</gene>
<evidence type="ECO:0000259" key="4">
    <source>
        <dbReference type="Pfam" id="PF25796"/>
    </source>
</evidence>
<dbReference type="InterPro" id="IPR058038">
    <property type="entry name" value="BREX_BrxC_wHTH"/>
</dbReference>
<feature type="domain" description="Probable ATP-binding protein BrxC winged helix-turn-helix" evidence="2">
    <location>
        <begin position="739"/>
        <end position="859"/>
    </location>
</feature>
<dbReference type="EMBL" id="VLKI01000008">
    <property type="protein sequence ID" value="TWH85733.1"/>
    <property type="molecule type" value="Genomic_DNA"/>
</dbReference>
<organism evidence="5 6">
    <name type="scientific">Cytobacillus oceanisediminis</name>
    <dbReference type="NCBI Taxonomy" id="665099"/>
    <lineage>
        <taxon>Bacteria</taxon>
        <taxon>Bacillati</taxon>
        <taxon>Bacillota</taxon>
        <taxon>Bacilli</taxon>
        <taxon>Bacillales</taxon>
        <taxon>Bacillaceae</taxon>
        <taxon>Cytobacillus</taxon>
    </lineage>
</organism>
<reference evidence="5 6" key="1">
    <citation type="journal article" date="2015" name="Stand. Genomic Sci.">
        <title>Genomic Encyclopedia of Bacterial and Archaeal Type Strains, Phase III: the genomes of soil and plant-associated and newly described type strains.</title>
        <authorList>
            <person name="Whitman W.B."/>
            <person name="Woyke T."/>
            <person name="Klenk H.P."/>
            <person name="Zhou Y."/>
            <person name="Lilburn T.G."/>
            <person name="Beck B.J."/>
            <person name="De Vos P."/>
            <person name="Vandamme P."/>
            <person name="Eisen J.A."/>
            <person name="Garrity G."/>
            <person name="Hugenholtz P."/>
            <person name="Kyrpides N.C."/>
        </authorList>
    </citation>
    <scope>NUCLEOTIDE SEQUENCE [LARGE SCALE GENOMIC DNA]</scope>
    <source>
        <strain evidence="5 6">CGMCC 1.10115</strain>
    </source>
</reference>
<dbReference type="InterPro" id="IPR027417">
    <property type="entry name" value="P-loop_NTPase"/>
</dbReference>
<sequence length="1192" mass="139377">MQIKDLFLKDIFRSINNVVQAEQMDEKTIENELDEYVLTEESEHYLERFYRNYLAVYNQPSTKVGVWISGFFGSGKSHFLKILSYLLHNQTISGRTPADYFKEKTKNPELLNMMEEVSAKRTDALLFNIDSRSTSSSKDSEKERIIEVFLRVFNNHLGYSDTLWVAEMERQLDDDGKYELFKQTIYDQNGKPWEEFRLKILLRKRKVIQALESVGYDQDTAETFFDMSREWFSIDAQRVAELVASYCKKQGPDYRIAFLADEVGQYIGNNTSLMLNLQTITEKLGDLCQGQAWVIVTSQEKLEATVSDLDSTKDFSKIQGRFETKINLSSANTDEVIKKRLLEKEDVGADTLKTIHDQEGKLIHNRLAFDKQNTQLRSGYRSIDEFVSFYPFVPYQIELLQKIFTKIRNLGEGGQHTSRGERSLLKAFQEAAQLNAEETIDNMVTMAEFYPSIRDYLESSITSTITRAQDRARNNEGLEEYDVKVLQVLYLIKGIDDIKCTPNNIATLMVETVYDERQPLEYRIKESLNRLQMAMFIEQHADGSYSFLSDEEQEINREIRVEEYNTASVKERLGNLFFNVMYRHTKYEYKHKEQTKHFDYNKRFDNYVKGQMNHELTMQVFSEGMTDSEAALQANSGHLIILLDKDLVAEAESALAYIQQVDSYVRRKQSSTTSQQQKRIFDAKIAEVDEYADKAEELLNKACEKAEFYIQGQRRDFNGAFESKVNQAMDMLIRNTYTKFHYIEEPISFKSSKKEWMQVAENLGQQRLFSDLNKNAIDEVKHFIEELERSHDQRTLKQVVQKYKAVPYGWEEQDTIGILMGLMNAGKVRFTYAGEAFNPNSNQFYDRLEKVSERDRIVVLPIVEMDYQVKQELIALVRDFFSNTQTYDTYDAYEEVIREKIAEEFVQPIDKIRGRRRQQDPTSEYPYPGESDIRTVVNGTQKLLAIRDPEQFCRTFIQYEDDIENWYDILETLQGFYEGNPIVKFDEAVQALKDHKQDLEIIHNEKLEETAQRMKHILLQEEPTKEISQLPKLTDVLKNLIQVETNKQKQAVMVQSEKSLKQLENLIDQYRQSESILEYIQSRKNQATQLYEKIKKSERISSARINQQQLSELVEATKATARQMLNDLIDDPDTVKRQPKKITEQELYACFFGQLDTIESEEDLERAIESLKKSLIKELQTHYFVNHKSWGG</sequence>
<evidence type="ECO:0000259" key="2">
    <source>
        <dbReference type="Pfam" id="PF25791"/>
    </source>
</evidence>
<evidence type="ECO:0000256" key="1">
    <source>
        <dbReference type="SAM" id="Coils"/>
    </source>
</evidence>
<dbReference type="SUPFAM" id="SSF52540">
    <property type="entry name" value="P-loop containing nucleoside triphosphate hydrolases"/>
    <property type="match status" value="1"/>
</dbReference>
<evidence type="ECO:0000259" key="3">
    <source>
        <dbReference type="Pfam" id="PF25792"/>
    </source>
</evidence>
<dbReference type="InterPro" id="IPR058037">
    <property type="entry name" value="BREX_BrxC_helical"/>
</dbReference>
<dbReference type="GeneID" id="65404314"/>
<dbReference type="NCBIfam" id="NF033441">
    <property type="entry name" value="BREX_BrxC"/>
    <property type="match status" value="1"/>
</dbReference>
<accession>A0A562JRU6</accession>
<dbReference type="InterPro" id="IPR058036">
    <property type="entry name" value="BREX_BrxC_4th"/>
</dbReference>
<evidence type="ECO:0000313" key="5">
    <source>
        <dbReference type="EMBL" id="TWH85733.1"/>
    </source>
</evidence>
<dbReference type="InterPro" id="IPR047679">
    <property type="entry name" value="BREX_BrxC"/>
</dbReference>
<comment type="caution">
    <text evidence="5">The sequence shown here is derived from an EMBL/GenBank/DDBJ whole genome shotgun (WGS) entry which is preliminary data.</text>
</comment>
<keyword evidence="1" id="KW-0175">Coiled coil</keyword>
<feature type="coiled-coil region" evidence="1">
    <location>
        <begin position="1046"/>
        <end position="1073"/>
    </location>
</feature>
<evidence type="ECO:0000313" key="6">
    <source>
        <dbReference type="Proteomes" id="UP000318667"/>
    </source>
</evidence>
<name>A0A562JRU6_9BACI</name>
<dbReference type="Pfam" id="PF25792">
    <property type="entry name" value="BREX_BrxC_helical"/>
    <property type="match status" value="1"/>
</dbReference>
<feature type="domain" description="Probable ATP-binding protein BrxC 4th six-stranded beta-sheet" evidence="4">
    <location>
        <begin position="563"/>
        <end position="732"/>
    </location>
</feature>
<dbReference type="RefSeq" id="WP_144543246.1">
    <property type="nucleotide sequence ID" value="NZ_CBCSDC010000005.1"/>
</dbReference>
<dbReference type="Pfam" id="PF25796">
    <property type="entry name" value="BREX_BrxC_4th"/>
    <property type="match status" value="1"/>
</dbReference>
<protein>
    <recommendedName>
        <fullName evidence="7">BREX system P-loop protein BrxC</fullName>
    </recommendedName>
</protein>
<dbReference type="OrthoDB" id="3201900at2"/>
<keyword evidence="6" id="KW-1185">Reference proteome</keyword>
<dbReference type="AlphaFoldDB" id="A0A562JRU6"/>
<dbReference type="Proteomes" id="UP000318667">
    <property type="component" value="Unassembled WGS sequence"/>
</dbReference>
<dbReference type="Pfam" id="PF25791">
    <property type="entry name" value="WHD_BREX_BrxC"/>
    <property type="match status" value="1"/>
</dbReference>